<dbReference type="InterPro" id="IPR040191">
    <property type="entry name" value="UTP10"/>
</dbReference>
<dbReference type="InterPro" id="IPR016024">
    <property type="entry name" value="ARM-type_fold"/>
</dbReference>
<keyword evidence="3 8" id="KW-0690">Ribosome biogenesis</keyword>
<dbReference type="InterPro" id="IPR021133">
    <property type="entry name" value="HEAT_type_2"/>
</dbReference>
<organism evidence="11 12">
    <name type="scientific">Gadus morhua</name>
    <name type="common">Atlantic cod</name>
    <dbReference type="NCBI Taxonomy" id="8049"/>
    <lineage>
        <taxon>Eukaryota</taxon>
        <taxon>Metazoa</taxon>
        <taxon>Chordata</taxon>
        <taxon>Craniata</taxon>
        <taxon>Vertebrata</taxon>
        <taxon>Euteleostomi</taxon>
        <taxon>Actinopterygii</taxon>
        <taxon>Neopterygii</taxon>
        <taxon>Teleostei</taxon>
        <taxon>Neoteleostei</taxon>
        <taxon>Acanthomorphata</taxon>
        <taxon>Zeiogadaria</taxon>
        <taxon>Gadariae</taxon>
        <taxon>Gadiformes</taxon>
        <taxon>Gadoidei</taxon>
        <taxon>Gadidae</taxon>
        <taxon>Gadus</taxon>
    </lineage>
</organism>
<keyword evidence="6 8" id="KW-0687">Ribonucleoprotein</keyword>
<comment type="function">
    <text evidence="8">Involved in nucleolar processing of pre-18S ribosomal RNA.</text>
</comment>
<dbReference type="InterPro" id="IPR022125">
    <property type="entry name" value="U3snoRNP10_N"/>
</dbReference>
<protein>
    <recommendedName>
        <fullName evidence="8">HEAT repeat-containing protein 1</fullName>
    </recommendedName>
</protein>
<sequence length="2060" mass="229271">MTSLAHQLKRLALPQNDPNLFTRKEVASLLFDPKYAATMDRTTFYALGCNGLEELLGIEPAFAEFQDTLFNQGSVMLERSVQSKEINEKLDKGISLFLARISPYFLLKPAQKCLEWLIHRFHIQLYNVDSLLACTLPYHETKIFSRVVQLLKISEPTHRWHWLHALQRSGVPLARGTLITHCYKDLSFMDFICTMVTKAVEAYSTHSTTHSQLRVVFAFYASTMVSTLDAVDKVTDTIISKLLPFVQKGLKSSVTDYKAATYMIVCQLAVKVVMEGSLVNTLALHVAKSMVKEPVLTKEGLGCLIVLIQNQKKDSVGPKAFGHLCCVSSVVESLQAMALVHDISPLLHYLLPLLVHAVVTERYGTEPPYVGASRNAFFYGDGFKLAVRCNWAVTCRYCGALDDALSGHVCDFAAAEQKQLFHHFISLTMSSGKFQILGDSDTSLLLSLKHPLSSVRNLAVEHLAGLLSSGQENLDQSFLREALLDRMQDHVPEVVAAALKALEVSLLAQTWRSYHADCVRVLSDPRLGRGNAELSERLAWRLLPFLVLTGAKPDSPQLQLATCVATCPILAQQPLTQSWAKELSDVVSNTSTKDLLAKANARLVSSLSSNLALMDPFSKRSALAMVVEQLQGTGLRARTAFLVLTQTLLQGLGQQSDTHHLVTAQRIYTCLERHLLEASGDGCQTSFSGSLTVYLEKARGGSAAEAEYLHVLLSLLRGFISALKCPDPSFRGDVWWNPEKLDTSTCCYLHLLCRLFDVTISGSSQGPAERPYRDLMKLLFQVHLSTPMDLMKFLCMLWDYGANQGDQLDVRVGAVLQTQALYVGQAVLTALPASTLPALASNRSPVVPSLLACLCSPLREVRRAAVAVLDQLSEATESSFQPLITRLLKNTEEIIADPSHLSQALSVLHEEVSADAEPADPQKPTLGTAFQQLLQTIKTSACPSYTAVALLRALDHVNGESVLMALMPVLDLLVVQSGQDPTFLRNEAQLSQLVLGKYNEEAAPLLAKDQACLALFVQALKSPLQPYPDIPSIQVMALEQITKAFFAALGEEKVQQQLLGVMFDLLADSREALVSSAISSVFKGLAVDAELVAKELVPPEKPKVSVTVQQTRRSKMLQSGESKPEEEAVLWQRVTLILELLQHKKKLKRPQALVPALFTLLSRSLQPGPGIQANVEYTRQLLLSCLLNVCQKLSPDGEPVATDILEEDKFNVELVVQCVRVSDMPQTHHHALLLLGTVASMFPEKVLHNIMPIFTFMGANIMRLDDSYSFQVINKTVQTVIPALIKAHEGSETSNMDVVVIKIVHVFVDALPHVPEHRRLPILSQLVTTLGPARFLWVLMLLLFKQHATKTAGSAADKEVALEMDVEFWTSLCCTFEVSEQLTSVIHILQYLMGLPQDKEDGEIQKEPQPQEEEKAEELLFNVEAHSSKELRHFKFLSVNFTAQLLAASGSHLDVCFTFSLLEETLRYIHSVARCVEENSDKPTAKFWRALLNKAYDVLDKVNSLLPTDTFIMVMKGLMTNRLPSVRRKAMELLNNKLQHKTKWEEQQVTVLLRLSDDLLAIVGRGHGQGAEQPEAEMREEQEEELAINRQTALYSLKLLCRNFGAAHPEAFVPVLQRAVEVATATEEEKNVTGSALLCIAEVASVLKTLAIPQLPRLMPAVLQTMEERKDLLSNEIYLLSAVTALQRVSETLPHFISPYLHATVSQVTETSATSPQLSARLTSLSSTLATKVPPRVLLPTLTKCYNDMVPAKQSHLGPLMSILKAHITHMEKDQLNTHQSELTSFFLTALDFRAQHCQGDLPKTAEVEGFTIDCLLAMVMKLSEITFRPLFFKLFDWSKTETEGKQRLLTFYRLADRIADRLKGLFVLFAGNLVKPFSDLLQQTNVAKTDEALFDSADGVEKSTMLLHHVLDCMFKIFMYDTHHFLSKDRAEALMGPLVDQLENTLGGEESYQLRVTQHLVPCLGQFSVAMGDDTQWKTLNYQVLLKTRHSSSKVRFSALLMVMELARKLRENYMVLLPETIPFLAELMEDESEEVEHQVQKVIQEMENILGEPLQSYF</sequence>
<reference evidence="11" key="2">
    <citation type="submission" date="2025-09" db="UniProtKB">
        <authorList>
            <consortium name="Ensembl"/>
        </authorList>
    </citation>
    <scope>IDENTIFICATION</scope>
</reference>
<keyword evidence="5 8" id="KW-0539">Nucleus</keyword>
<dbReference type="Pfam" id="PF23243">
    <property type="entry name" value="HEAT_HEATR1"/>
    <property type="match status" value="1"/>
</dbReference>
<evidence type="ECO:0000256" key="2">
    <source>
        <dbReference type="ARBA" id="ARBA00010559"/>
    </source>
</evidence>
<evidence type="ECO:0000259" key="10">
    <source>
        <dbReference type="SMART" id="SM01036"/>
    </source>
</evidence>
<dbReference type="GO" id="GO:0030515">
    <property type="term" value="F:snoRNA binding"/>
    <property type="evidence" value="ECO:0007669"/>
    <property type="project" value="TreeGrafter"/>
</dbReference>
<evidence type="ECO:0000256" key="3">
    <source>
        <dbReference type="ARBA" id="ARBA00022517"/>
    </source>
</evidence>
<dbReference type="Pfam" id="PF08146">
    <property type="entry name" value="BP28CT"/>
    <property type="match status" value="1"/>
</dbReference>
<reference evidence="11" key="1">
    <citation type="submission" date="2025-08" db="UniProtKB">
        <authorList>
            <consortium name="Ensembl"/>
        </authorList>
    </citation>
    <scope>IDENTIFICATION</scope>
</reference>
<dbReference type="InterPro" id="IPR012954">
    <property type="entry name" value="BP28_C_dom"/>
</dbReference>
<keyword evidence="12" id="KW-1185">Reference proteome</keyword>
<dbReference type="InterPro" id="IPR011989">
    <property type="entry name" value="ARM-like"/>
</dbReference>
<evidence type="ECO:0000313" key="12">
    <source>
        <dbReference type="Proteomes" id="UP000694546"/>
    </source>
</evidence>
<comment type="subcellular location">
    <subcellularLocation>
        <location evidence="1 8">Nucleus</location>
        <location evidence="1 8">Nucleolus</location>
    </subcellularLocation>
</comment>
<dbReference type="InterPro" id="IPR056473">
    <property type="entry name" value="HEAT_Utp10/HEAT1"/>
</dbReference>
<dbReference type="Proteomes" id="UP000694546">
    <property type="component" value="Chromosome 18"/>
</dbReference>
<evidence type="ECO:0000256" key="7">
    <source>
        <dbReference type="PROSITE-ProRule" id="PRU00103"/>
    </source>
</evidence>
<dbReference type="SUPFAM" id="SSF48371">
    <property type="entry name" value="ARM repeat"/>
    <property type="match status" value="2"/>
</dbReference>
<dbReference type="PROSITE" id="PS50077">
    <property type="entry name" value="HEAT_REPEAT"/>
    <property type="match status" value="1"/>
</dbReference>
<dbReference type="Gene3D" id="1.25.10.10">
    <property type="entry name" value="Leucine-rich Repeat Variant"/>
    <property type="match status" value="3"/>
</dbReference>
<proteinExistence type="inferred from homology"/>
<dbReference type="PANTHER" id="PTHR13457:SF1">
    <property type="entry name" value="HEAT REPEAT-CONTAINING PROTEIN 1"/>
    <property type="match status" value="1"/>
</dbReference>
<dbReference type="GO" id="GO:0000462">
    <property type="term" value="P:maturation of SSU-rRNA from tricistronic rRNA transcript (SSU-rRNA, 5.8S rRNA, LSU-rRNA)"/>
    <property type="evidence" value="ECO:0007669"/>
    <property type="project" value="TreeGrafter"/>
</dbReference>
<dbReference type="PANTHER" id="PTHR13457">
    <property type="entry name" value="BAP28"/>
    <property type="match status" value="1"/>
</dbReference>
<evidence type="ECO:0000256" key="1">
    <source>
        <dbReference type="ARBA" id="ARBA00004604"/>
    </source>
</evidence>
<dbReference type="GO" id="GO:0032040">
    <property type="term" value="C:small-subunit processome"/>
    <property type="evidence" value="ECO:0007669"/>
    <property type="project" value="TreeGrafter"/>
</dbReference>
<evidence type="ECO:0000313" key="11">
    <source>
        <dbReference type="Ensembl" id="ENSGMOP00000068399.1"/>
    </source>
</evidence>
<evidence type="ECO:0000256" key="9">
    <source>
        <dbReference type="SAM" id="Coils"/>
    </source>
</evidence>
<dbReference type="GO" id="GO:0045943">
    <property type="term" value="P:positive regulation of transcription by RNA polymerase I"/>
    <property type="evidence" value="ECO:0007669"/>
    <property type="project" value="TreeGrafter"/>
</dbReference>
<dbReference type="Ensembl" id="ENSGMOT00000060984.1">
    <property type="protein sequence ID" value="ENSGMOP00000068399.1"/>
    <property type="gene ID" value="ENSGMOG00000014830.2"/>
</dbReference>
<dbReference type="Pfam" id="PF12397">
    <property type="entry name" value="U3snoRNP10"/>
    <property type="match status" value="1"/>
</dbReference>
<feature type="coiled-coil region" evidence="9">
    <location>
        <begin position="2027"/>
        <end position="2054"/>
    </location>
</feature>
<evidence type="ECO:0000256" key="8">
    <source>
        <dbReference type="RuleBase" id="RU367065"/>
    </source>
</evidence>
<evidence type="ECO:0000256" key="5">
    <source>
        <dbReference type="ARBA" id="ARBA00023242"/>
    </source>
</evidence>
<feature type="repeat" description="HEAT" evidence="7">
    <location>
        <begin position="2022"/>
        <end position="2055"/>
    </location>
</feature>
<dbReference type="GeneTree" id="ENSGT00390000015845"/>
<gene>
    <name evidence="11" type="primary">heatr1</name>
</gene>
<evidence type="ECO:0000256" key="4">
    <source>
        <dbReference type="ARBA" id="ARBA00022552"/>
    </source>
</evidence>
<name>A0A8C5CX63_GADMO</name>
<accession>A0A8C5CX63</accession>
<keyword evidence="9" id="KW-0175">Coiled coil</keyword>
<keyword evidence="4 8" id="KW-0698">rRNA processing</keyword>
<dbReference type="GO" id="GO:0030686">
    <property type="term" value="C:90S preribosome"/>
    <property type="evidence" value="ECO:0007669"/>
    <property type="project" value="TreeGrafter"/>
</dbReference>
<dbReference type="SMART" id="SM01036">
    <property type="entry name" value="BP28CT"/>
    <property type="match status" value="1"/>
</dbReference>
<feature type="domain" description="BP28 C-terminal" evidence="10">
    <location>
        <begin position="1773"/>
        <end position="1926"/>
    </location>
</feature>
<dbReference type="GO" id="GO:0034455">
    <property type="term" value="C:t-UTP complex"/>
    <property type="evidence" value="ECO:0007669"/>
    <property type="project" value="TreeGrafter"/>
</dbReference>
<evidence type="ECO:0000256" key="6">
    <source>
        <dbReference type="ARBA" id="ARBA00023274"/>
    </source>
</evidence>
<comment type="similarity">
    <text evidence="2 8">Belongs to the HEATR1/UTP10 family.</text>
</comment>